<keyword evidence="6" id="KW-1185">Reference proteome</keyword>
<protein>
    <submittedName>
        <fullName evidence="7">Exonuclease mut-7 homolog</fullName>
    </submittedName>
</protein>
<dbReference type="Pfam" id="PF01927">
    <property type="entry name" value="Mut7-C"/>
    <property type="match status" value="1"/>
</dbReference>
<dbReference type="CTD" id="54932"/>
<dbReference type="FunCoup" id="A0A2Y9QDH3">
    <property type="interactions" value="41"/>
</dbReference>
<dbReference type="RefSeq" id="XP_023581250.1">
    <property type="nucleotide sequence ID" value="XM_023725482.1"/>
</dbReference>
<dbReference type="InterPro" id="IPR012337">
    <property type="entry name" value="RNaseH-like_sf"/>
</dbReference>
<dbReference type="PANTHER" id="PTHR47765">
    <property type="entry name" value="3'-5' EXONUCLEASE DOMAIN-CONTAINING PROTEIN"/>
    <property type="match status" value="1"/>
</dbReference>
<dbReference type="SMART" id="SM00474">
    <property type="entry name" value="35EXOc"/>
    <property type="match status" value="1"/>
</dbReference>
<evidence type="ECO:0000256" key="2">
    <source>
        <dbReference type="ARBA" id="ARBA00022801"/>
    </source>
</evidence>
<dbReference type="InterPro" id="IPR052408">
    <property type="entry name" value="Exonuclease_MUT-7-like"/>
</dbReference>
<dbReference type="AlphaFoldDB" id="A0A2Y9QDH3"/>
<evidence type="ECO:0000256" key="4">
    <source>
        <dbReference type="SAM" id="MobiDB-lite"/>
    </source>
</evidence>
<dbReference type="STRING" id="127582.A0A2Y9QDH3"/>
<dbReference type="InterPro" id="IPR037432">
    <property type="entry name" value="Mut-7_DEDDy_dom"/>
</dbReference>
<accession>A0A2Y9QDH3</accession>
<dbReference type="KEGG" id="tmu:101353220"/>
<dbReference type="InterPro" id="IPR036397">
    <property type="entry name" value="RNaseH_sf"/>
</dbReference>
<dbReference type="InParanoid" id="A0A2Y9QDH3"/>
<evidence type="ECO:0000259" key="5">
    <source>
        <dbReference type="SMART" id="SM00474"/>
    </source>
</evidence>
<dbReference type="Proteomes" id="UP000248480">
    <property type="component" value="Unplaced"/>
</dbReference>
<feature type="region of interest" description="Disordered" evidence="4">
    <location>
        <begin position="678"/>
        <end position="697"/>
    </location>
</feature>
<dbReference type="CDD" id="cd06146">
    <property type="entry name" value="mut-7_like_exo"/>
    <property type="match status" value="1"/>
</dbReference>
<feature type="region of interest" description="Disordered" evidence="4">
    <location>
        <begin position="516"/>
        <end position="547"/>
    </location>
</feature>
<reference evidence="7" key="1">
    <citation type="submission" date="2025-08" db="UniProtKB">
        <authorList>
            <consortium name="RefSeq"/>
        </authorList>
    </citation>
    <scope>IDENTIFICATION</scope>
</reference>
<feature type="domain" description="3'-5' exonuclease" evidence="5">
    <location>
        <begin position="306"/>
        <end position="504"/>
    </location>
</feature>
<dbReference type="Gene3D" id="3.30.420.10">
    <property type="entry name" value="Ribonuclease H-like superfamily/Ribonuclease H"/>
    <property type="match status" value="1"/>
</dbReference>
<evidence type="ECO:0000256" key="1">
    <source>
        <dbReference type="ARBA" id="ARBA00022722"/>
    </source>
</evidence>
<evidence type="ECO:0000256" key="3">
    <source>
        <dbReference type="ARBA" id="ARBA00022839"/>
    </source>
</evidence>
<feature type="region of interest" description="Disordered" evidence="4">
    <location>
        <begin position="702"/>
        <end position="743"/>
    </location>
</feature>
<dbReference type="GeneID" id="101353220"/>
<keyword evidence="3 7" id="KW-0269">Exonuclease</keyword>
<sequence length="824" mass="90505">MTHSQDSWTCWRVATPAGDRVTHCRPGLPGSPQLGQLQARAAGVLTGSPLSLTELLVSIFRLQDADRSLLLDHIDRLHERGKFKEAILLSTKLKLQPELDLEKMSTPLLLQNKMNLVERYVDGFPDLQRRLLVLMDSWCQPGFDIRDVARRFPMLTATRLEKLSPKPLSRQVLRLLGRCGMDPALCSNVINQQHLGTLQYLCYKRFVEGSLSQENWADHVRDLVGQSEWLQDRLLQLVASHGGVAMTARCALDLSLPEGRLPATVANELSRLRLQERTAQAGRSLEEPSCKDRSSYYQLPIAREDICFLATWEDLARHGPELLQPGGVVGMDLEWRPLFQAVRRPCASLVQLAVEGRVLLLDMPRLAQPPGGRGAQALSQLLGQLFSDLSITKLGYGMAGDLRSLAASCPTLAEAEKQMRGVLDLQQVHRQMRLAGMPGPAVDAAGAPRGLSLLVQQVLGKPLDKAEQLSNWDLRPLREAQLIYAATDAYCLLEVYRVLCRDPARFHLSMNLAKSLGPRRSSRSGAQGPPGRQEAPSSPQQVPAAVGEGAAPEVSAKDFRVVCDSMLQGLARSLRCLGVDVRVLGAGEDHRRAAEIARLEGRIILTSGLPYHKLQAQVGAGRCLSVDCSLKAREQARAVLRHFNVQVTLSDVFSRCQVCNCDQYLKVSKDMMKHLMQLNGHHEGPSGTGEGADAALSVPGPQRVERGVCGDRQPSSELPGEETTPREDRQGTGSAPEPAPRDCAYDPPCRWLEASDLQTITPATLGNGTRLQLAGVPAGVLWRPGQWPFYCCTGCGKVFWEGSHLGRLTAHFHEVLETPPPQLL</sequence>
<keyword evidence="2" id="KW-0378">Hydrolase</keyword>
<dbReference type="GO" id="GO:0003676">
    <property type="term" value="F:nucleic acid binding"/>
    <property type="evidence" value="ECO:0007669"/>
    <property type="project" value="InterPro"/>
</dbReference>
<evidence type="ECO:0000313" key="6">
    <source>
        <dbReference type="Proteomes" id="UP000248480"/>
    </source>
</evidence>
<dbReference type="InterPro" id="IPR002562">
    <property type="entry name" value="3'-5'_exonuclease_dom"/>
</dbReference>
<gene>
    <name evidence="7" type="primary">EXD3</name>
</gene>
<dbReference type="PANTHER" id="PTHR47765:SF2">
    <property type="entry name" value="EXONUCLEASE MUT-7 HOMOLOG"/>
    <property type="match status" value="1"/>
</dbReference>
<dbReference type="InterPro" id="IPR002782">
    <property type="entry name" value="Mut7-C_RNAse_dom"/>
</dbReference>
<dbReference type="SUPFAM" id="SSF53098">
    <property type="entry name" value="Ribonuclease H-like"/>
    <property type="match status" value="1"/>
</dbReference>
<proteinExistence type="predicted"/>
<organism evidence="6 7">
    <name type="scientific">Trichechus manatus latirostris</name>
    <name type="common">Florida manatee</name>
    <dbReference type="NCBI Taxonomy" id="127582"/>
    <lineage>
        <taxon>Eukaryota</taxon>
        <taxon>Metazoa</taxon>
        <taxon>Chordata</taxon>
        <taxon>Craniata</taxon>
        <taxon>Vertebrata</taxon>
        <taxon>Euteleostomi</taxon>
        <taxon>Mammalia</taxon>
        <taxon>Eutheria</taxon>
        <taxon>Afrotheria</taxon>
        <taxon>Sirenia</taxon>
        <taxon>Trichechidae</taxon>
        <taxon>Trichechus</taxon>
    </lineage>
</organism>
<dbReference type="FunFam" id="3.30.420.10:FF:000074">
    <property type="entry name" value="exonuclease mut-7 homolog isoform X2"/>
    <property type="match status" value="1"/>
</dbReference>
<dbReference type="GO" id="GO:0008408">
    <property type="term" value="F:3'-5' exonuclease activity"/>
    <property type="evidence" value="ECO:0007669"/>
    <property type="project" value="InterPro"/>
</dbReference>
<dbReference type="Pfam" id="PF01612">
    <property type="entry name" value="DNA_pol_A_exo1"/>
    <property type="match status" value="1"/>
</dbReference>
<name>A0A2Y9QDH3_TRIMA</name>
<dbReference type="GO" id="GO:0006139">
    <property type="term" value="P:nucleobase-containing compound metabolic process"/>
    <property type="evidence" value="ECO:0007669"/>
    <property type="project" value="InterPro"/>
</dbReference>
<keyword evidence="1" id="KW-0540">Nuclease</keyword>
<evidence type="ECO:0000313" key="7">
    <source>
        <dbReference type="RefSeq" id="XP_023581250.1"/>
    </source>
</evidence>